<dbReference type="InterPro" id="IPR050188">
    <property type="entry name" value="RluA_PseudoU_synthase"/>
</dbReference>
<feature type="compositionally biased region" description="Low complexity" evidence="2">
    <location>
        <begin position="393"/>
        <end position="403"/>
    </location>
</feature>
<dbReference type="OrthoDB" id="424794at2759"/>
<feature type="compositionally biased region" description="Acidic residues" evidence="2">
    <location>
        <begin position="500"/>
        <end position="512"/>
    </location>
</feature>
<comment type="caution">
    <text evidence="4">The sequence shown here is derived from an EMBL/GenBank/DDBJ whole genome shotgun (WGS) entry which is preliminary data.</text>
</comment>
<name>A0A835Y8Z3_9CHLO</name>
<feature type="domain" description="Pseudouridine synthase RsuA/RluA-like" evidence="3">
    <location>
        <begin position="187"/>
        <end position="376"/>
    </location>
</feature>
<dbReference type="Gene3D" id="3.30.2350.10">
    <property type="entry name" value="Pseudouridine synthase"/>
    <property type="match status" value="1"/>
</dbReference>
<feature type="compositionally biased region" description="Low complexity" evidence="2">
    <location>
        <begin position="91"/>
        <end position="107"/>
    </location>
</feature>
<evidence type="ECO:0000313" key="5">
    <source>
        <dbReference type="Proteomes" id="UP000612055"/>
    </source>
</evidence>
<dbReference type="PANTHER" id="PTHR21600">
    <property type="entry name" value="MITOCHONDRIAL RNA PSEUDOURIDINE SYNTHASE"/>
    <property type="match status" value="1"/>
</dbReference>
<dbReference type="AlphaFoldDB" id="A0A835Y8Z3"/>
<dbReference type="GO" id="GO:0003723">
    <property type="term" value="F:RNA binding"/>
    <property type="evidence" value="ECO:0007669"/>
    <property type="project" value="InterPro"/>
</dbReference>
<feature type="region of interest" description="Disordered" evidence="2">
    <location>
        <begin position="310"/>
        <end position="349"/>
    </location>
</feature>
<feature type="region of interest" description="Disordered" evidence="2">
    <location>
        <begin position="139"/>
        <end position="158"/>
    </location>
</feature>
<evidence type="ECO:0000256" key="1">
    <source>
        <dbReference type="ARBA" id="ARBA00010876"/>
    </source>
</evidence>
<keyword evidence="5" id="KW-1185">Reference proteome</keyword>
<dbReference type="PANTHER" id="PTHR21600:SF87">
    <property type="entry name" value="RNA PSEUDOURIDYLATE SYNTHASE DOMAIN-CONTAINING PROTEIN 1"/>
    <property type="match status" value="1"/>
</dbReference>
<feature type="compositionally biased region" description="Gly residues" evidence="2">
    <location>
        <begin position="315"/>
        <end position="327"/>
    </location>
</feature>
<feature type="region of interest" description="Disordered" evidence="2">
    <location>
        <begin position="1"/>
        <end position="21"/>
    </location>
</feature>
<accession>A0A835Y8Z3</accession>
<feature type="compositionally biased region" description="Gly residues" evidence="2">
    <location>
        <begin position="481"/>
        <end position="497"/>
    </location>
</feature>
<dbReference type="EMBL" id="JAEHOE010000019">
    <property type="protein sequence ID" value="KAG2496416.1"/>
    <property type="molecule type" value="Genomic_DNA"/>
</dbReference>
<dbReference type="GO" id="GO:0000455">
    <property type="term" value="P:enzyme-directed rRNA pseudouridine synthesis"/>
    <property type="evidence" value="ECO:0007669"/>
    <property type="project" value="TreeGrafter"/>
</dbReference>
<dbReference type="CDD" id="cd02869">
    <property type="entry name" value="PseudoU_synth_RluA_like"/>
    <property type="match status" value="1"/>
</dbReference>
<dbReference type="InterPro" id="IPR020103">
    <property type="entry name" value="PsdUridine_synth_cat_dom_sf"/>
</dbReference>
<dbReference type="InterPro" id="IPR006145">
    <property type="entry name" value="PsdUridine_synth_RsuA/RluA"/>
</dbReference>
<gene>
    <name evidence="4" type="ORF">HYH03_005642</name>
</gene>
<organism evidence="4 5">
    <name type="scientific">Edaphochlamys debaryana</name>
    <dbReference type="NCBI Taxonomy" id="47281"/>
    <lineage>
        <taxon>Eukaryota</taxon>
        <taxon>Viridiplantae</taxon>
        <taxon>Chlorophyta</taxon>
        <taxon>core chlorophytes</taxon>
        <taxon>Chlorophyceae</taxon>
        <taxon>CS clade</taxon>
        <taxon>Chlamydomonadales</taxon>
        <taxon>Chlamydomonadales incertae sedis</taxon>
        <taxon>Edaphochlamys</taxon>
    </lineage>
</organism>
<proteinExistence type="inferred from homology"/>
<protein>
    <recommendedName>
        <fullName evidence="3">Pseudouridine synthase RsuA/RluA-like domain-containing protein</fullName>
    </recommendedName>
</protein>
<dbReference type="Proteomes" id="UP000612055">
    <property type="component" value="Unassembled WGS sequence"/>
</dbReference>
<evidence type="ECO:0000256" key="2">
    <source>
        <dbReference type="SAM" id="MobiDB-lite"/>
    </source>
</evidence>
<feature type="region of interest" description="Disordered" evidence="2">
    <location>
        <begin position="393"/>
        <end position="436"/>
    </location>
</feature>
<sequence>MAAMTSSSSSVAVPPSIPLPAPPQRMPKVLVVAAEAQVPSSVPPASPLLDLLPSLMPGELPTPSAARRALRKRLVLHFTAASASGQPSCSAPEPAGGPAARAPDPHGTPASVLTRVDPGDRLQLITRAGCGYGSSMDVAGSTEQLGKQKERQQSEAAGLAEWGAGHDGSALTVRHAGPLVVVYEDEHLAVVIKPPGMATQGSGPSTVQGLLQSCLAPTCALGALSRPRQAHRLDGPTGGLLLAAKTHTALRGLTRDLAEGRVKKRYCAIVKGERAGSGVIDLHLSGKQAVTAWRVVGSVECAPLPSTWVPSAAGPGPGSEPGSGSGPGPAAAGSGPEGPAGPGPLHSAGSGRRVLTKVLLWPHTGRNHQLRRHMAATGTPMLGDPRYRTARAAATGAEAAGEAPVQHTGTGGSAGAEASSRDPSTGISSRDLWGGSDGVEGEAAWVLVRPPPDAAWALAAAEAAAAAGTSRVAAGSSGRSGLSGGGGGGGGGEGGSLEQGEAEEAEEGEEAADGASDSDGGGVSDASGASESGGLSGSRSRGVVGRVVCSGDVLADGQPVSLCLWAVGLRFRHPVTGQGVEVDAGGWADAVYDSVLRRAACGGRWQGMWRLDSGVMPPAT</sequence>
<dbReference type="SUPFAM" id="SSF55120">
    <property type="entry name" value="Pseudouridine synthase"/>
    <property type="match status" value="1"/>
</dbReference>
<feature type="region of interest" description="Disordered" evidence="2">
    <location>
        <begin position="81"/>
        <end position="114"/>
    </location>
</feature>
<reference evidence="4" key="1">
    <citation type="journal article" date="2020" name="bioRxiv">
        <title>Comparative genomics of Chlamydomonas.</title>
        <authorList>
            <person name="Craig R.J."/>
            <person name="Hasan A.R."/>
            <person name="Ness R.W."/>
            <person name="Keightley P.D."/>
        </authorList>
    </citation>
    <scope>NUCLEOTIDE SEQUENCE</scope>
    <source>
        <strain evidence="4">CCAP 11/70</strain>
    </source>
</reference>
<feature type="compositionally biased region" description="Low complexity" evidence="2">
    <location>
        <begin position="513"/>
        <end position="541"/>
    </location>
</feature>
<feature type="region of interest" description="Disordered" evidence="2">
    <location>
        <begin position="472"/>
        <end position="541"/>
    </location>
</feature>
<dbReference type="Pfam" id="PF00849">
    <property type="entry name" value="PseudoU_synth_2"/>
    <property type="match status" value="1"/>
</dbReference>
<feature type="compositionally biased region" description="Low complexity" evidence="2">
    <location>
        <begin position="1"/>
        <end position="14"/>
    </location>
</feature>
<dbReference type="GO" id="GO:0009982">
    <property type="term" value="F:pseudouridine synthase activity"/>
    <property type="evidence" value="ECO:0007669"/>
    <property type="project" value="InterPro"/>
</dbReference>
<comment type="similarity">
    <text evidence="1">Belongs to the pseudouridine synthase RluA family.</text>
</comment>
<evidence type="ECO:0000259" key="3">
    <source>
        <dbReference type="Pfam" id="PF00849"/>
    </source>
</evidence>
<evidence type="ECO:0000313" key="4">
    <source>
        <dbReference type="EMBL" id="KAG2496416.1"/>
    </source>
</evidence>